<organism evidence="1 2">
    <name type="scientific">Mesorhizobium australicum</name>
    <dbReference type="NCBI Taxonomy" id="536018"/>
    <lineage>
        <taxon>Bacteria</taxon>
        <taxon>Pseudomonadati</taxon>
        <taxon>Pseudomonadota</taxon>
        <taxon>Alphaproteobacteria</taxon>
        <taxon>Hyphomicrobiales</taxon>
        <taxon>Phyllobacteriaceae</taxon>
        <taxon>Mesorhizobium</taxon>
    </lineage>
</organism>
<protein>
    <submittedName>
        <fullName evidence="1">BA14K family protein</fullName>
    </submittedName>
</protein>
<gene>
    <name evidence="1" type="ORF">NKI81_18030</name>
</gene>
<comment type="caution">
    <text evidence="1">The sequence shown here is derived from an EMBL/GenBank/DDBJ whole genome shotgun (WGS) entry which is preliminary data.</text>
</comment>
<name>A0ACC6T1C1_9HYPH</name>
<evidence type="ECO:0000313" key="2">
    <source>
        <dbReference type="Proteomes" id="UP001480082"/>
    </source>
</evidence>
<accession>A0ACC6T1C1</accession>
<keyword evidence="2" id="KW-1185">Reference proteome</keyword>
<dbReference type="EMBL" id="JAMYRI010000010">
    <property type="protein sequence ID" value="MER9285838.1"/>
    <property type="molecule type" value="Genomic_DNA"/>
</dbReference>
<reference evidence="1 2" key="1">
    <citation type="journal article" date="2024" name="Proc. Natl. Acad. Sci. U.S.A.">
        <title>The evolutionary genomics of adaptation to stress in wild rhizobium bacteria.</title>
        <authorList>
            <person name="Kehlet-Delgado H."/>
            <person name="Montoya A.P."/>
            <person name="Jensen K.T."/>
            <person name="Wendlandt C.E."/>
            <person name="Dexheimer C."/>
            <person name="Roberts M."/>
            <person name="Torres Martinez L."/>
            <person name="Friesen M.L."/>
            <person name="Griffitts J.S."/>
            <person name="Porter S.S."/>
        </authorList>
    </citation>
    <scope>NUCLEOTIDE SEQUENCE [LARGE SCALE GENOMIC DNA]</scope>
    <source>
        <strain evidence="1 2">M0468</strain>
    </source>
</reference>
<evidence type="ECO:0000313" key="1">
    <source>
        <dbReference type="EMBL" id="MER9285838.1"/>
    </source>
</evidence>
<sequence length="146" mass="16280">MNRIFKTAVLSAAVVATTLGTFSAANADDWRRWHHHGHGHGNGDAVAAGVLGLAAGALIGGALANDRPPPDSDRYYDDGYYDREVRVRPAPVRRYYAEPQVVYADRYAEPWTRGWYEYCSDRYRTFNSRTGTFTGSDGEQHFCTAN</sequence>
<dbReference type="Proteomes" id="UP001480082">
    <property type="component" value="Unassembled WGS sequence"/>
</dbReference>
<proteinExistence type="predicted"/>